<protein>
    <submittedName>
        <fullName evidence="1">Uncharacterized protein</fullName>
    </submittedName>
</protein>
<evidence type="ECO:0000313" key="2">
    <source>
        <dbReference type="Proteomes" id="UP000053424"/>
    </source>
</evidence>
<name>A0A0C2YI35_HEBCY</name>
<accession>A0A0C2YI35</accession>
<organism evidence="1 2">
    <name type="scientific">Hebeloma cylindrosporum</name>
    <dbReference type="NCBI Taxonomy" id="76867"/>
    <lineage>
        <taxon>Eukaryota</taxon>
        <taxon>Fungi</taxon>
        <taxon>Dikarya</taxon>
        <taxon>Basidiomycota</taxon>
        <taxon>Agaricomycotina</taxon>
        <taxon>Agaricomycetes</taxon>
        <taxon>Agaricomycetidae</taxon>
        <taxon>Agaricales</taxon>
        <taxon>Agaricineae</taxon>
        <taxon>Hymenogastraceae</taxon>
        <taxon>Hebeloma</taxon>
    </lineage>
</organism>
<reference evidence="2" key="2">
    <citation type="submission" date="2015-01" db="EMBL/GenBank/DDBJ databases">
        <title>Evolutionary Origins and Diversification of the Mycorrhizal Mutualists.</title>
        <authorList>
            <consortium name="DOE Joint Genome Institute"/>
            <consortium name="Mycorrhizal Genomics Consortium"/>
            <person name="Kohler A."/>
            <person name="Kuo A."/>
            <person name="Nagy L.G."/>
            <person name="Floudas D."/>
            <person name="Copeland A."/>
            <person name="Barry K.W."/>
            <person name="Cichocki N."/>
            <person name="Veneault-Fourrey C."/>
            <person name="LaButti K."/>
            <person name="Lindquist E.A."/>
            <person name="Lipzen A."/>
            <person name="Lundell T."/>
            <person name="Morin E."/>
            <person name="Murat C."/>
            <person name="Riley R."/>
            <person name="Ohm R."/>
            <person name="Sun H."/>
            <person name="Tunlid A."/>
            <person name="Henrissat B."/>
            <person name="Grigoriev I.V."/>
            <person name="Hibbett D.S."/>
            <person name="Martin F."/>
        </authorList>
    </citation>
    <scope>NUCLEOTIDE SEQUENCE [LARGE SCALE GENOMIC DNA]</scope>
    <source>
        <strain evidence="2">h7</strain>
    </source>
</reference>
<dbReference type="AlphaFoldDB" id="A0A0C2YI35"/>
<dbReference type="EMBL" id="KN831768">
    <property type="protein sequence ID" value="KIM49438.1"/>
    <property type="molecule type" value="Genomic_DNA"/>
</dbReference>
<dbReference type="HOGENOM" id="CLU_2184285_0_0_1"/>
<sequence>MHYRDSVTQAWKLSASRCIALVPKHLSGESWKNYIDVDAEYARKGKSVFLGVRYSGERLSWTVLYVDIEGTSMTFLEQQSREENFTVNLEVDALMEEGVPEPVVLVKFQ</sequence>
<keyword evidence="2" id="KW-1185">Reference proteome</keyword>
<dbReference type="Proteomes" id="UP000053424">
    <property type="component" value="Unassembled WGS sequence"/>
</dbReference>
<gene>
    <name evidence="1" type="ORF">M413DRAFT_407429</name>
</gene>
<evidence type="ECO:0000313" key="1">
    <source>
        <dbReference type="EMBL" id="KIM49438.1"/>
    </source>
</evidence>
<reference evidence="1 2" key="1">
    <citation type="submission" date="2014-04" db="EMBL/GenBank/DDBJ databases">
        <authorList>
            <consortium name="DOE Joint Genome Institute"/>
            <person name="Kuo A."/>
            <person name="Gay G."/>
            <person name="Dore J."/>
            <person name="Kohler A."/>
            <person name="Nagy L.G."/>
            <person name="Floudas D."/>
            <person name="Copeland A."/>
            <person name="Barry K.W."/>
            <person name="Cichocki N."/>
            <person name="Veneault-Fourrey C."/>
            <person name="LaButti K."/>
            <person name="Lindquist E.A."/>
            <person name="Lipzen A."/>
            <person name="Lundell T."/>
            <person name="Morin E."/>
            <person name="Murat C."/>
            <person name="Sun H."/>
            <person name="Tunlid A."/>
            <person name="Henrissat B."/>
            <person name="Grigoriev I.V."/>
            <person name="Hibbett D.S."/>
            <person name="Martin F."/>
            <person name="Nordberg H.P."/>
            <person name="Cantor M.N."/>
            <person name="Hua S.X."/>
        </authorList>
    </citation>
    <scope>NUCLEOTIDE SEQUENCE [LARGE SCALE GENOMIC DNA]</scope>
    <source>
        <strain evidence="2">h7</strain>
    </source>
</reference>
<proteinExistence type="predicted"/>